<feature type="non-terminal residue" evidence="1">
    <location>
        <position position="114"/>
    </location>
</feature>
<evidence type="ECO:0008006" key="3">
    <source>
        <dbReference type="Google" id="ProtNLM"/>
    </source>
</evidence>
<dbReference type="EMBL" id="CALNXK010000304">
    <property type="protein sequence ID" value="CAH3181725.1"/>
    <property type="molecule type" value="Genomic_DNA"/>
</dbReference>
<reference evidence="1 2" key="1">
    <citation type="submission" date="2022-05" db="EMBL/GenBank/DDBJ databases">
        <authorList>
            <consortium name="Genoscope - CEA"/>
            <person name="William W."/>
        </authorList>
    </citation>
    <scope>NUCLEOTIDE SEQUENCE [LARGE SCALE GENOMIC DNA]</scope>
</reference>
<keyword evidence="2" id="KW-1185">Reference proteome</keyword>
<dbReference type="Proteomes" id="UP001159405">
    <property type="component" value="Unassembled WGS sequence"/>
</dbReference>
<accession>A0ABN8RQF4</accession>
<protein>
    <recommendedName>
        <fullName evidence="3">SGNH hydrolase-type esterase domain-containing protein</fullName>
    </recommendedName>
</protein>
<dbReference type="SUPFAM" id="SSF52266">
    <property type="entry name" value="SGNH hydrolase"/>
    <property type="match status" value="1"/>
</dbReference>
<proteinExistence type="predicted"/>
<evidence type="ECO:0000313" key="2">
    <source>
        <dbReference type="Proteomes" id="UP001159405"/>
    </source>
</evidence>
<sequence length="114" mass="12849">MPPIRVLILGHSFIRRVHDFLCRNFNARIAKNLSLDGDLLIRWHGIGGRTVSTTREYDLGIVEEFAPNVVIMQLGTNDLTTISAVKMRLHSGLYPLIHNREVPISTSVCLRSGR</sequence>
<name>A0ABN8RQF4_9CNID</name>
<dbReference type="InterPro" id="IPR036514">
    <property type="entry name" value="SGNH_hydro_sf"/>
</dbReference>
<gene>
    <name evidence="1" type="ORF">PLOB_00025830</name>
</gene>
<evidence type="ECO:0000313" key="1">
    <source>
        <dbReference type="EMBL" id="CAH3181725.1"/>
    </source>
</evidence>
<organism evidence="1 2">
    <name type="scientific">Porites lobata</name>
    <dbReference type="NCBI Taxonomy" id="104759"/>
    <lineage>
        <taxon>Eukaryota</taxon>
        <taxon>Metazoa</taxon>
        <taxon>Cnidaria</taxon>
        <taxon>Anthozoa</taxon>
        <taxon>Hexacorallia</taxon>
        <taxon>Scleractinia</taxon>
        <taxon>Fungiina</taxon>
        <taxon>Poritidae</taxon>
        <taxon>Porites</taxon>
    </lineage>
</organism>
<comment type="caution">
    <text evidence="1">The sequence shown here is derived from an EMBL/GenBank/DDBJ whole genome shotgun (WGS) entry which is preliminary data.</text>
</comment>
<dbReference type="Gene3D" id="3.40.50.1110">
    <property type="entry name" value="SGNH hydrolase"/>
    <property type="match status" value="1"/>
</dbReference>